<name>A8IZI1_CHLRE</name>
<feature type="compositionally biased region" description="Low complexity" evidence="2">
    <location>
        <begin position="48"/>
        <end position="64"/>
    </location>
</feature>
<dbReference type="RefSeq" id="XP_001694419.1">
    <property type="nucleotide sequence ID" value="XM_001694367.2"/>
</dbReference>
<protein>
    <recommendedName>
        <fullName evidence="3">AMP-activated protein kinase glycogen-binding domain-containing protein</fullName>
    </recommendedName>
</protein>
<organism evidence="4 5">
    <name type="scientific">Chlamydomonas reinhardtii</name>
    <name type="common">Chlamydomonas smithii</name>
    <dbReference type="NCBI Taxonomy" id="3055"/>
    <lineage>
        <taxon>Eukaryota</taxon>
        <taxon>Viridiplantae</taxon>
        <taxon>Chlorophyta</taxon>
        <taxon>core chlorophytes</taxon>
        <taxon>Chlorophyceae</taxon>
        <taxon>CS clade</taxon>
        <taxon>Chlamydomonadales</taxon>
        <taxon>Chlamydomonadaceae</taxon>
        <taxon>Chlamydomonas</taxon>
    </lineage>
</organism>
<dbReference type="OMA" id="WPTENDE"/>
<feature type="region of interest" description="Disordered" evidence="2">
    <location>
        <begin position="1"/>
        <end position="68"/>
    </location>
</feature>
<dbReference type="HOGENOM" id="CLU_934933_0_0_1"/>
<feature type="compositionally biased region" description="Polar residues" evidence="2">
    <location>
        <begin position="36"/>
        <end position="47"/>
    </location>
</feature>
<reference evidence="4 5" key="1">
    <citation type="journal article" date="2007" name="Science">
        <title>The Chlamydomonas genome reveals the evolution of key animal and plant functions.</title>
        <authorList>
            <person name="Merchant S.S."/>
            <person name="Prochnik S.E."/>
            <person name="Vallon O."/>
            <person name="Harris E.H."/>
            <person name="Karpowicz S.J."/>
            <person name="Witman G.B."/>
            <person name="Terry A."/>
            <person name="Salamov A."/>
            <person name="Fritz-Laylin L.K."/>
            <person name="Marechal-Drouard L."/>
            <person name="Marshall W.F."/>
            <person name="Qu L.H."/>
            <person name="Nelson D.R."/>
            <person name="Sanderfoot A.A."/>
            <person name="Spalding M.H."/>
            <person name="Kapitonov V.V."/>
            <person name="Ren Q."/>
            <person name="Ferris P."/>
            <person name="Lindquist E."/>
            <person name="Shapiro H."/>
            <person name="Lucas S.M."/>
            <person name="Grimwood J."/>
            <person name="Schmutz J."/>
            <person name="Cardol P."/>
            <person name="Cerutti H."/>
            <person name="Chanfreau G."/>
            <person name="Chen C.L."/>
            <person name="Cognat V."/>
            <person name="Croft M.T."/>
            <person name="Dent R."/>
            <person name="Dutcher S."/>
            <person name="Fernandez E."/>
            <person name="Fukuzawa H."/>
            <person name="Gonzalez-Ballester D."/>
            <person name="Gonzalez-Halphen D."/>
            <person name="Hallmann A."/>
            <person name="Hanikenne M."/>
            <person name="Hippler M."/>
            <person name="Inwood W."/>
            <person name="Jabbari K."/>
            <person name="Kalanon M."/>
            <person name="Kuras R."/>
            <person name="Lefebvre P.A."/>
            <person name="Lemaire S.D."/>
            <person name="Lobanov A.V."/>
            <person name="Lohr M."/>
            <person name="Manuell A."/>
            <person name="Meier I."/>
            <person name="Mets L."/>
            <person name="Mittag M."/>
            <person name="Mittelmeier T."/>
            <person name="Moroney J.V."/>
            <person name="Moseley J."/>
            <person name="Napoli C."/>
            <person name="Nedelcu A.M."/>
            <person name="Niyogi K."/>
            <person name="Novoselov S.V."/>
            <person name="Paulsen I.T."/>
            <person name="Pazour G."/>
            <person name="Purton S."/>
            <person name="Ral J.P."/>
            <person name="Riano-Pachon D.M."/>
            <person name="Riekhof W."/>
            <person name="Rymarquis L."/>
            <person name="Schroda M."/>
            <person name="Stern D."/>
            <person name="Umen J."/>
            <person name="Willows R."/>
            <person name="Wilson N."/>
            <person name="Zimmer S.L."/>
            <person name="Allmer J."/>
            <person name="Balk J."/>
            <person name="Bisova K."/>
            <person name="Chen C.J."/>
            <person name="Elias M."/>
            <person name="Gendler K."/>
            <person name="Hauser C."/>
            <person name="Lamb M.R."/>
            <person name="Ledford H."/>
            <person name="Long J.C."/>
            <person name="Minagawa J."/>
            <person name="Page M.D."/>
            <person name="Pan J."/>
            <person name="Pootakham W."/>
            <person name="Roje S."/>
            <person name="Rose A."/>
            <person name="Stahlberg E."/>
            <person name="Terauchi A.M."/>
            <person name="Yang P."/>
            <person name="Ball S."/>
            <person name="Bowler C."/>
            <person name="Dieckmann C.L."/>
            <person name="Gladyshev V.N."/>
            <person name="Green P."/>
            <person name="Jorgensen R."/>
            <person name="Mayfield S."/>
            <person name="Mueller-Roeber B."/>
            <person name="Rajamani S."/>
            <person name="Sayre R.T."/>
            <person name="Brokstein P."/>
            <person name="Dubchak I."/>
            <person name="Goodstein D."/>
            <person name="Hornick L."/>
            <person name="Huang Y.W."/>
            <person name="Jhaveri J."/>
            <person name="Luo Y."/>
            <person name="Martinez D."/>
            <person name="Ngau W.C."/>
            <person name="Otillar B."/>
            <person name="Poliakov A."/>
            <person name="Porter A."/>
            <person name="Szajkowski L."/>
            <person name="Werner G."/>
            <person name="Zhou K."/>
            <person name="Grigoriev I.V."/>
            <person name="Rokhsar D.S."/>
            <person name="Grossman A.R."/>
        </authorList>
    </citation>
    <scope>NUCLEOTIDE SEQUENCE [LARGE SCALE GENOMIC DNA]</scope>
    <source>
        <strain evidence="5">CC-503</strain>
    </source>
</reference>
<feature type="coiled-coil region" evidence="1">
    <location>
        <begin position="174"/>
        <end position="201"/>
    </location>
</feature>
<dbReference type="GeneID" id="5720001"/>
<gene>
    <name evidence="4" type="ORF">CHLRE_09g387100v5</name>
</gene>
<accession>A8IZI1</accession>
<proteinExistence type="predicted"/>
<dbReference type="InterPro" id="IPR014756">
    <property type="entry name" value="Ig_E-set"/>
</dbReference>
<evidence type="ECO:0000259" key="3">
    <source>
        <dbReference type="Pfam" id="PF16561"/>
    </source>
</evidence>
<evidence type="ECO:0000256" key="2">
    <source>
        <dbReference type="SAM" id="MobiDB-lite"/>
    </source>
</evidence>
<keyword evidence="1" id="KW-0175">Coiled coil</keyword>
<dbReference type="InterPro" id="IPR032640">
    <property type="entry name" value="AMPK1_CBM"/>
</dbReference>
<dbReference type="AlphaFoldDB" id="A8IZI1"/>
<dbReference type="CDD" id="cd02859">
    <property type="entry name" value="E_set_AMPKbeta_like_N"/>
    <property type="match status" value="1"/>
</dbReference>
<dbReference type="STRING" id="3055.A8IZI1"/>
<sequence length="298" mass="32319">MLSGLLGRAAPAAPSSRNVQIAPQTPRAPLRASGQIHAQPTTSANTVTSEARSAGSASTSGRSLSAKDKLAMLDKAKEKRLEALTQDGYNPYKTGAPGIVDVRLYHAAVESQKRMSTKLSEANAQMTLMERRMEETTKDLQDAAAFLKKVAMEFGTTSRLVESTAAAVRFGVDKEDAVAKLVKLCERLEALEKTVQDQRAAFAKRVPKKVPVAWVGVASEVKLMGDFDSWTRGFELSAANIDSDGVIKTFEAEVPLLPGRYRAKFLVDGGWRLASDWPTENDELGETNNILIVQPMPL</sequence>
<feature type="domain" description="AMP-activated protein kinase glycogen-binding" evidence="3">
    <location>
        <begin position="211"/>
        <end position="295"/>
    </location>
</feature>
<dbReference type="KEGG" id="cre:CHLRE_09g387100v5"/>
<dbReference type="Proteomes" id="UP000006906">
    <property type="component" value="Chromosome 9"/>
</dbReference>
<dbReference type="PANTHER" id="PTHR47342">
    <property type="entry name" value="PROTEIN PTST, CHLOROPLASTIC"/>
    <property type="match status" value="1"/>
</dbReference>
<dbReference type="InterPro" id="IPR013783">
    <property type="entry name" value="Ig-like_fold"/>
</dbReference>
<evidence type="ECO:0000313" key="5">
    <source>
        <dbReference type="Proteomes" id="UP000006906"/>
    </source>
</evidence>
<dbReference type="InParanoid" id="A8IZI1"/>
<dbReference type="PANTHER" id="PTHR47342:SF1">
    <property type="entry name" value="PROTEIN PTST, CHLOROPLASTIC"/>
    <property type="match status" value="1"/>
</dbReference>
<dbReference type="SUPFAM" id="SSF81296">
    <property type="entry name" value="E set domains"/>
    <property type="match status" value="1"/>
</dbReference>
<dbReference type="OrthoDB" id="531008at2759"/>
<keyword evidence="5" id="KW-1185">Reference proteome</keyword>
<dbReference type="Gene3D" id="2.60.40.10">
    <property type="entry name" value="Immunoglobulins"/>
    <property type="match status" value="1"/>
</dbReference>
<evidence type="ECO:0000313" key="4">
    <source>
        <dbReference type="EMBL" id="PNW78679.1"/>
    </source>
</evidence>
<dbReference type="PaxDb" id="3055-EDP02414"/>
<dbReference type="Gramene" id="PNW78679">
    <property type="protein sequence ID" value="PNW78679"/>
    <property type="gene ID" value="CHLRE_09g387100v5"/>
</dbReference>
<dbReference type="EMBL" id="CM008970">
    <property type="protein sequence ID" value="PNW78679.1"/>
    <property type="molecule type" value="Genomic_DNA"/>
</dbReference>
<evidence type="ECO:0000256" key="1">
    <source>
        <dbReference type="SAM" id="Coils"/>
    </source>
</evidence>
<dbReference type="Pfam" id="PF16561">
    <property type="entry name" value="AMPK1_CBM"/>
    <property type="match status" value="1"/>
</dbReference>
<dbReference type="eggNOG" id="KOG1616">
    <property type="taxonomic scope" value="Eukaryota"/>
</dbReference>